<dbReference type="Proteomes" id="UP000054937">
    <property type="component" value="Unassembled WGS sequence"/>
</dbReference>
<evidence type="ECO:0000256" key="2">
    <source>
        <dbReference type="ARBA" id="ARBA00022679"/>
    </source>
</evidence>
<dbReference type="InterPro" id="IPR017441">
    <property type="entry name" value="Protein_kinase_ATP_BS"/>
</dbReference>
<dbReference type="InterPro" id="IPR011009">
    <property type="entry name" value="Kinase-like_dom_sf"/>
</dbReference>
<dbReference type="OrthoDB" id="2914378at2759"/>
<feature type="region of interest" description="Disordered" evidence="7">
    <location>
        <begin position="1"/>
        <end position="28"/>
    </location>
</feature>
<dbReference type="AlphaFoldDB" id="A0A0V0QYN9"/>
<accession>A0A0V0QYN9</accession>
<feature type="compositionally biased region" description="Low complexity" evidence="7">
    <location>
        <begin position="1"/>
        <end position="24"/>
    </location>
</feature>
<evidence type="ECO:0000256" key="5">
    <source>
        <dbReference type="ARBA" id="ARBA00022840"/>
    </source>
</evidence>
<feature type="region of interest" description="Disordered" evidence="7">
    <location>
        <begin position="190"/>
        <end position="243"/>
    </location>
</feature>
<dbReference type="GO" id="GO:0005524">
    <property type="term" value="F:ATP binding"/>
    <property type="evidence" value="ECO:0007669"/>
    <property type="project" value="UniProtKB-UniRule"/>
</dbReference>
<feature type="binding site" evidence="6">
    <location>
        <position position="334"/>
    </location>
    <ligand>
        <name>ATP</name>
        <dbReference type="ChEBI" id="CHEBI:30616"/>
    </ligand>
</feature>
<proteinExistence type="predicted"/>
<keyword evidence="2" id="KW-0808">Transferase</keyword>
<evidence type="ECO:0000313" key="10">
    <source>
        <dbReference type="Proteomes" id="UP000054937"/>
    </source>
</evidence>
<dbReference type="InterPro" id="IPR000719">
    <property type="entry name" value="Prot_kinase_dom"/>
</dbReference>
<name>A0A0V0QYN9_PSEPJ</name>
<sequence>MGSKINEQQTTHNEQQNSSNNISNKNRRIKITYTYNQNENLGKTLINSNNSNINQIQQQKNQESENLLKLPKNINNLNNINNTNNSSNINSIRSKASSINSSVKNSPFKKSTQLEPVIYKNNYEKQVQRKDSQFLRAAIKEKKMQNSNQQNEENITNKKSYVAKFRNLFDEFEQNKNLNLKLLKIQSDNNAQQKEMDKSQNKQEQNQNQNLDQNKNQNNSQSYVSQEKNEQSSTEKNQKQNKIQNKQLIKTVTKQLSISENEDMFPECSQISYILEDAENASQDLIRKQRGGTPFVIQGNIMKWKIGDFIGAGTFGQVFRAMDINSGEIFAVKKIPLIGNCNQEFYEATEQELSLINNVNHKNVVKYYGHEKIEKNLCIYLEYMDAGNIQNIYQKFGALEEENIRLYTRQILQGLAYLHNKNIIHRDIKGANILVDNEGTVKLSDFGCAKQLEITLNSLSAKEDLNNTLKGSVPWMAPEVVKQTNYSFQADIWSFGCTILEMATGKLPWMQYNFEDPISAIMKIGISDEIPLIPENLGDSIKNFLKLCLNRDPEKRPSANQLLEHQFIQI</sequence>
<evidence type="ECO:0000256" key="4">
    <source>
        <dbReference type="ARBA" id="ARBA00022777"/>
    </source>
</evidence>
<dbReference type="GO" id="GO:0004674">
    <property type="term" value="F:protein serine/threonine kinase activity"/>
    <property type="evidence" value="ECO:0007669"/>
    <property type="project" value="UniProtKB-KW"/>
</dbReference>
<feature type="domain" description="Protein kinase" evidence="8">
    <location>
        <begin position="304"/>
        <end position="568"/>
    </location>
</feature>
<reference evidence="9 10" key="1">
    <citation type="journal article" date="2015" name="Sci. Rep.">
        <title>Genome of the facultative scuticociliatosis pathogen Pseudocohnilembus persalinus provides insight into its virulence through horizontal gene transfer.</title>
        <authorList>
            <person name="Xiong J."/>
            <person name="Wang G."/>
            <person name="Cheng J."/>
            <person name="Tian M."/>
            <person name="Pan X."/>
            <person name="Warren A."/>
            <person name="Jiang C."/>
            <person name="Yuan D."/>
            <person name="Miao W."/>
        </authorList>
    </citation>
    <scope>NUCLEOTIDE SEQUENCE [LARGE SCALE GENOMIC DNA]</scope>
    <source>
        <strain evidence="9">36N120E</strain>
    </source>
</reference>
<feature type="compositionally biased region" description="Polar residues" evidence="7">
    <location>
        <begin position="223"/>
        <end position="235"/>
    </location>
</feature>
<dbReference type="Gene3D" id="1.10.510.10">
    <property type="entry name" value="Transferase(Phosphotransferase) domain 1"/>
    <property type="match status" value="1"/>
</dbReference>
<evidence type="ECO:0000256" key="1">
    <source>
        <dbReference type="ARBA" id="ARBA00022527"/>
    </source>
</evidence>
<comment type="caution">
    <text evidence="9">The sequence shown here is derived from an EMBL/GenBank/DDBJ whole genome shotgun (WGS) entry which is preliminary data.</text>
</comment>
<dbReference type="InParanoid" id="A0A0V0QYN9"/>
<dbReference type="PANTHER" id="PTHR48016">
    <property type="entry name" value="MAP KINASE KINASE KINASE SSK2-RELATED-RELATED"/>
    <property type="match status" value="1"/>
</dbReference>
<gene>
    <name evidence="9" type="ORF">PPERSA_03264</name>
</gene>
<dbReference type="SMART" id="SM00220">
    <property type="entry name" value="S_TKc"/>
    <property type="match status" value="1"/>
</dbReference>
<dbReference type="OMA" id="MITIQIL"/>
<protein>
    <submittedName>
        <fullName evidence="9">Protein kinase-like domain</fullName>
    </submittedName>
</protein>
<dbReference type="InterPro" id="IPR050538">
    <property type="entry name" value="MAP_kinase_kinase_kinase"/>
</dbReference>
<evidence type="ECO:0000256" key="7">
    <source>
        <dbReference type="SAM" id="MobiDB-lite"/>
    </source>
</evidence>
<keyword evidence="5 6" id="KW-0067">ATP-binding</keyword>
<dbReference type="PRINTS" id="PR00109">
    <property type="entry name" value="TYRKINASE"/>
</dbReference>
<dbReference type="PROSITE" id="PS00108">
    <property type="entry name" value="PROTEIN_KINASE_ST"/>
    <property type="match status" value="1"/>
</dbReference>
<dbReference type="InterPro" id="IPR008271">
    <property type="entry name" value="Ser/Thr_kinase_AS"/>
</dbReference>
<keyword evidence="4 9" id="KW-0418">Kinase</keyword>
<dbReference type="PROSITE" id="PS00107">
    <property type="entry name" value="PROTEIN_KINASE_ATP"/>
    <property type="match status" value="1"/>
</dbReference>
<evidence type="ECO:0000256" key="6">
    <source>
        <dbReference type="PROSITE-ProRule" id="PRU10141"/>
    </source>
</evidence>
<evidence type="ECO:0000259" key="8">
    <source>
        <dbReference type="PROSITE" id="PS50011"/>
    </source>
</evidence>
<dbReference type="Pfam" id="PF00069">
    <property type="entry name" value="Pkinase"/>
    <property type="match status" value="1"/>
</dbReference>
<keyword evidence="1" id="KW-0723">Serine/threonine-protein kinase</keyword>
<feature type="compositionally biased region" description="Low complexity" evidence="7">
    <location>
        <begin position="202"/>
        <end position="222"/>
    </location>
</feature>
<keyword evidence="10" id="KW-1185">Reference proteome</keyword>
<dbReference type="InterPro" id="IPR001245">
    <property type="entry name" value="Ser-Thr/Tyr_kinase_cat_dom"/>
</dbReference>
<dbReference type="CDD" id="cd06606">
    <property type="entry name" value="STKc_MAPKKK"/>
    <property type="match status" value="1"/>
</dbReference>
<dbReference type="EMBL" id="LDAU01000083">
    <property type="protein sequence ID" value="KRX07431.1"/>
    <property type="molecule type" value="Genomic_DNA"/>
</dbReference>
<evidence type="ECO:0000313" key="9">
    <source>
        <dbReference type="EMBL" id="KRX07431.1"/>
    </source>
</evidence>
<dbReference type="PROSITE" id="PS50011">
    <property type="entry name" value="PROTEIN_KINASE_DOM"/>
    <property type="match status" value="1"/>
</dbReference>
<organism evidence="9 10">
    <name type="scientific">Pseudocohnilembus persalinus</name>
    <name type="common">Ciliate</name>
    <dbReference type="NCBI Taxonomy" id="266149"/>
    <lineage>
        <taxon>Eukaryota</taxon>
        <taxon>Sar</taxon>
        <taxon>Alveolata</taxon>
        <taxon>Ciliophora</taxon>
        <taxon>Intramacronucleata</taxon>
        <taxon>Oligohymenophorea</taxon>
        <taxon>Scuticociliatia</taxon>
        <taxon>Philasterida</taxon>
        <taxon>Pseudocohnilembidae</taxon>
        <taxon>Pseudocohnilembus</taxon>
    </lineage>
</organism>
<dbReference type="SUPFAM" id="SSF56112">
    <property type="entry name" value="Protein kinase-like (PK-like)"/>
    <property type="match status" value="1"/>
</dbReference>
<keyword evidence="3 6" id="KW-0547">Nucleotide-binding</keyword>
<evidence type="ECO:0000256" key="3">
    <source>
        <dbReference type="ARBA" id="ARBA00022741"/>
    </source>
</evidence>